<gene>
    <name evidence="2" type="ORF">CDL12_21110</name>
</gene>
<dbReference type="PANTHER" id="PTHR31286:SF178">
    <property type="entry name" value="DUF4283 DOMAIN-CONTAINING PROTEIN"/>
    <property type="match status" value="1"/>
</dbReference>
<dbReference type="Pfam" id="PF14111">
    <property type="entry name" value="DUF4283"/>
    <property type="match status" value="1"/>
</dbReference>
<dbReference type="AlphaFoldDB" id="A0A2G9GM43"/>
<dbReference type="PANTHER" id="PTHR31286">
    <property type="entry name" value="GLYCINE-RICH CELL WALL STRUCTURAL PROTEIN 1.8-LIKE"/>
    <property type="match status" value="1"/>
</dbReference>
<evidence type="ECO:0000313" key="3">
    <source>
        <dbReference type="Proteomes" id="UP000231279"/>
    </source>
</evidence>
<reference evidence="3" key="1">
    <citation type="journal article" date="2018" name="Gigascience">
        <title>Genome assembly of the Pink Ipe (Handroanthus impetiginosus, Bignoniaceae), a highly valued, ecologically keystone Neotropical timber forest tree.</title>
        <authorList>
            <person name="Silva-Junior O.B."/>
            <person name="Grattapaglia D."/>
            <person name="Novaes E."/>
            <person name="Collevatti R.G."/>
        </authorList>
    </citation>
    <scope>NUCLEOTIDE SEQUENCE [LARGE SCALE GENOMIC DNA]</scope>
    <source>
        <strain evidence="3">cv. UFG-1</strain>
    </source>
</reference>
<dbReference type="EMBL" id="NKXS01004448">
    <property type="protein sequence ID" value="PIN06338.1"/>
    <property type="molecule type" value="Genomic_DNA"/>
</dbReference>
<evidence type="ECO:0000259" key="1">
    <source>
        <dbReference type="Pfam" id="PF14111"/>
    </source>
</evidence>
<sequence>MKTHSLTLAAKIHTNKHINLNIDENTLCKAWNLRWNIQVNKMAKNTMAFIFDNEVDLENILKQALWNFGGSFVIITKWPDSIEFWVQAYNTPVKFMTEELAQKIGNEISSYVFVDNGSERLTWR</sequence>
<dbReference type="InterPro" id="IPR025558">
    <property type="entry name" value="DUF4283"/>
</dbReference>
<proteinExistence type="predicted"/>
<protein>
    <recommendedName>
        <fullName evidence="1">DUF4283 domain-containing protein</fullName>
    </recommendedName>
</protein>
<feature type="domain" description="DUF4283" evidence="1">
    <location>
        <begin position="4"/>
        <end position="83"/>
    </location>
</feature>
<comment type="caution">
    <text evidence="2">The sequence shown here is derived from an EMBL/GenBank/DDBJ whole genome shotgun (WGS) entry which is preliminary data.</text>
</comment>
<evidence type="ECO:0000313" key="2">
    <source>
        <dbReference type="EMBL" id="PIN06338.1"/>
    </source>
</evidence>
<accession>A0A2G9GM43</accession>
<dbReference type="OrthoDB" id="1695837at2759"/>
<dbReference type="Proteomes" id="UP000231279">
    <property type="component" value="Unassembled WGS sequence"/>
</dbReference>
<dbReference type="InterPro" id="IPR040256">
    <property type="entry name" value="At4g02000-like"/>
</dbReference>
<name>A0A2G9GM43_9LAMI</name>
<keyword evidence="3" id="KW-1185">Reference proteome</keyword>
<organism evidence="2 3">
    <name type="scientific">Handroanthus impetiginosus</name>
    <dbReference type="NCBI Taxonomy" id="429701"/>
    <lineage>
        <taxon>Eukaryota</taxon>
        <taxon>Viridiplantae</taxon>
        <taxon>Streptophyta</taxon>
        <taxon>Embryophyta</taxon>
        <taxon>Tracheophyta</taxon>
        <taxon>Spermatophyta</taxon>
        <taxon>Magnoliopsida</taxon>
        <taxon>eudicotyledons</taxon>
        <taxon>Gunneridae</taxon>
        <taxon>Pentapetalae</taxon>
        <taxon>asterids</taxon>
        <taxon>lamiids</taxon>
        <taxon>Lamiales</taxon>
        <taxon>Bignoniaceae</taxon>
        <taxon>Crescentiina</taxon>
        <taxon>Tabebuia alliance</taxon>
        <taxon>Handroanthus</taxon>
    </lineage>
</organism>